<keyword evidence="2" id="KW-0479">Metal-binding</keyword>
<evidence type="ECO:0000256" key="2">
    <source>
        <dbReference type="ARBA" id="ARBA00022723"/>
    </source>
</evidence>
<organism evidence="6 7">
    <name type="scientific">Candidatus Syntrophonatronum acetioxidans</name>
    <dbReference type="NCBI Taxonomy" id="1795816"/>
    <lineage>
        <taxon>Bacteria</taxon>
        <taxon>Bacillati</taxon>
        <taxon>Bacillota</taxon>
        <taxon>Clostridia</taxon>
        <taxon>Eubacteriales</taxon>
        <taxon>Syntrophomonadaceae</taxon>
        <taxon>Candidatus Syntrophonatronum</taxon>
    </lineage>
</organism>
<dbReference type="Proteomes" id="UP000285138">
    <property type="component" value="Unassembled WGS sequence"/>
</dbReference>
<protein>
    <submittedName>
        <fullName evidence="6">ChbG/HpnK family deacetylase</fullName>
    </submittedName>
</protein>
<evidence type="ECO:0000313" key="6">
    <source>
        <dbReference type="EMBL" id="RQD74626.1"/>
    </source>
</evidence>
<dbReference type="EMBL" id="QZAA01000198">
    <property type="protein sequence ID" value="RQD74626.1"/>
    <property type="molecule type" value="Genomic_DNA"/>
</dbReference>
<keyword evidence="3" id="KW-0378">Hydrolase</keyword>
<gene>
    <name evidence="6" type="ORF">D5R97_07545</name>
</gene>
<comment type="cofactor">
    <cofactor evidence="1">
        <name>Mg(2+)</name>
        <dbReference type="ChEBI" id="CHEBI:18420"/>
    </cofactor>
</comment>
<name>A0A424YBZ0_9FIRM</name>
<evidence type="ECO:0000313" key="7">
    <source>
        <dbReference type="Proteomes" id="UP000285138"/>
    </source>
</evidence>
<proteinExistence type="predicted"/>
<evidence type="ECO:0000256" key="4">
    <source>
        <dbReference type="ARBA" id="ARBA00022842"/>
    </source>
</evidence>
<comment type="caution">
    <text evidence="6">The sequence shown here is derived from an EMBL/GenBank/DDBJ whole genome shotgun (WGS) entry which is preliminary data.</text>
</comment>
<dbReference type="AlphaFoldDB" id="A0A424YBZ0"/>
<evidence type="ECO:0000256" key="3">
    <source>
        <dbReference type="ARBA" id="ARBA00022801"/>
    </source>
</evidence>
<evidence type="ECO:0000256" key="1">
    <source>
        <dbReference type="ARBA" id="ARBA00001946"/>
    </source>
</evidence>
<dbReference type="GO" id="GO:0005975">
    <property type="term" value="P:carbohydrate metabolic process"/>
    <property type="evidence" value="ECO:0007669"/>
    <property type="project" value="InterPro"/>
</dbReference>
<dbReference type="GO" id="GO:0019213">
    <property type="term" value="F:deacetylase activity"/>
    <property type="evidence" value="ECO:0007669"/>
    <property type="project" value="TreeGrafter"/>
</dbReference>
<dbReference type="GO" id="GO:0016787">
    <property type="term" value="F:hydrolase activity"/>
    <property type="evidence" value="ECO:0007669"/>
    <property type="project" value="UniProtKB-KW"/>
</dbReference>
<dbReference type="Gene3D" id="3.20.20.370">
    <property type="entry name" value="Glycoside hydrolase/deacetylase"/>
    <property type="match status" value="1"/>
</dbReference>
<reference evidence="6 7" key="1">
    <citation type="submission" date="2018-08" db="EMBL/GenBank/DDBJ databases">
        <title>The metabolism and importance of syntrophic acetate oxidation coupled to methane or sulfide production in haloalkaline environments.</title>
        <authorList>
            <person name="Timmers P.H.A."/>
            <person name="Vavourakis C.D."/>
            <person name="Sorokin D.Y."/>
            <person name="Sinninghe Damste J.S."/>
            <person name="Muyzer G."/>
            <person name="Stams A.J.M."/>
            <person name="Plugge C.M."/>
        </authorList>
    </citation>
    <scope>NUCLEOTIDE SEQUENCE [LARGE SCALE GENOMIC DNA]</scope>
    <source>
        <strain evidence="6">MSAO_Bac1</strain>
    </source>
</reference>
<keyword evidence="4" id="KW-0460">Magnesium</keyword>
<sequence length="259" mass="29896">MSRGIHVKLIVNADDLGYNPGVNRGIITAFEEGVVTSTTMLVNGDYFEDTVELVNRCRNELGAGLHVNLTRGNPVSSPAKVSSLLDNNRFFWEIDVLYQKELVREEIKEEIISQLDKLKDSGIYPTHMDAHHHLQHHPLVLEVMSEIALIYKLPLRNVGEKTKKFFRENNIPTPDYFISSFFGKGATEDNLMTWLKELKIKGDLIVEVMTHPGYREGFNTRSSYREGRERELEILCSSKIKDFIKEEKITLVDYRYFQK</sequence>
<dbReference type="SUPFAM" id="SSF88713">
    <property type="entry name" value="Glycoside hydrolase/deacetylase"/>
    <property type="match status" value="1"/>
</dbReference>
<dbReference type="InterPro" id="IPR006879">
    <property type="entry name" value="YdjC-like"/>
</dbReference>
<dbReference type="InterPro" id="IPR011330">
    <property type="entry name" value="Glyco_hydro/deAcase_b/a-brl"/>
</dbReference>
<evidence type="ECO:0000256" key="5">
    <source>
        <dbReference type="ARBA" id="ARBA00023277"/>
    </source>
</evidence>
<dbReference type="PANTHER" id="PTHR31609">
    <property type="entry name" value="YDJC DEACETYLASE FAMILY MEMBER"/>
    <property type="match status" value="1"/>
</dbReference>
<dbReference type="GO" id="GO:0046872">
    <property type="term" value="F:metal ion binding"/>
    <property type="evidence" value="ECO:0007669"/>
    <property type="project" value="UniProtKB-KW"/>
</dbReference>
<keyword evidence="5" id="KW-0119">Carbohydrate metabolism</keyword>
<accession>A0A424YBZ0</accession>
<dbReference type="PANTHER" id="PTHR31609:SF1">
    <property type="entry name" value="CARBOHYDRATE DEACETYLASE"/>
    <property type="match status" value="1"/>
</dbReference>
<dbReference type="Pfam" id="PF04794">
    <property type="entry name" value="YdjC"/>
    <property type="match status" value="1"/>
</dbReference>